<dbReference type="PATRIC" id="fig|153151.4.peg.2605"/>
<name>A0A150M982_9BACL</name>
<dbReference type="NCBIfam" id="TIGR04129">
    <property type="entry name" value="CxxH_BA5709"/>
    <property type="match status" value="1"/>
</dbReference>
<accession>A0A150M982</accession>
<gene>
    <name evidence="1" type="ORF">B4110_3512</name>
</gene>
<sequence length="51" mass="5816">MFFCCEEHIDLAIDMYVDKMEQAPNISFISVDKSEKSCDFCTNKAAYIVGN</sequence>
<organism evidence="1 2">
    <name type="scientific">Parageobacillus toebii</name>
    <dbReference type="NCBI Taxonomy" id="153151"/>
    <lineage>
        <taxon>Bacteria</taxon>
        <taxon>Bacillati</taxon>
        <taxon>Bacillota</taxon>
        <taxon>Bacilli</taxon>
        <taxon>Bacillales</taxon>
        <taxon>Anoxybacillaceae</taxon>
        <taxon>Parageobacillus</taxon>
    </lineage>
</organism>
<dbReference type="Pfam" id="PF14116">
    <property type="entry name" value="YyzF"/>
    <property type="match status" value="1"/>
</dbReference>
<reference evidence="1 2" key="1">
    <citation type="submission" date="2016-01" db="EMBL/GenBank/DDBJ databases">
        <title>Draft Genome Sequences of Seven Thermophilic Sporeformers Isolated from Foods.</title>
        <authorList>
            <person name="Berendsen E.M."/>
            <person name="Wells-Bennik M.H."/>
            <person name="Krawcyk A.O."/>
            <person name="De Jong A."/>
            <person name="Holsappel S."/>
            <person name="Eijlander R.T."/>
            <person name="Kuipers O.P."/>
        </authorList>
    </citation>
    <scope>NUCLEOTIDE SEQUENCE [LARGE SCALE GENOMIC DNA]</scope>
    <source>
        <strain evidence="1 2">B4110</strain>
    </source>
</reference>
<evidence type="ECO:0008006" key="3">
    <source>
        <dbReference type="Google" id="ProtNLM"/>
    </source>
</evidence>
<dbReference type="RefSeq" id="WP_015865399.1">
    <property type="nucleotide sequence ID" value="NZ_CP133588.1"/>
</dbReference>
<proteinExistence type="predicted"/>
<comment type="caution">
    <text evidence="1">The sequence shown here is derived from an EMBL/GenBank/DDBJ whole genome shotgun (WGS) entry which is preliminary data.</text>
</comment>
<evidence type="ECO:0000313" key="1">
    <source>
        <dbReference type="EMBL" id="KYD21140.1"/>
    </source>
</evidence>
<evidence type="ECO:0000313" key="2">
    <source>
        <dbReference type="Proteomes" id="UP000075324"/>
    </source>
</evidence>
<dbReference type="Proteomes" id="UP000075324">
    <property type="component" value="Unassembled WGS sequence"/>
</dbReference>
<dbReference type="EMBL" id="LQYW01000192">
    <property type="protein sequence ID" value="KYD21140.1"/>
    <property type="molecule type" value="Genomic_DNA"/>
</dbReference>
<dbReference type="AlphaFoldDB" id="A0A150M982"/>
<dbReference type="InterPro" id="IPR025626">
    <property type="entry name" value="YyzF"/>
</dbReference>
<protein>
    <recommendedName>
        <fullName evidence="3">CxxH/CxxC protein</fullName>
    </recommendedName>
</protein>